<organism evidence="3 4">
    <name type="scientific">Tritrichomonas musculus</name>
    <dbReference type="NCBI Taxonomy" id="1915356"/>
    <lineage>
        <taxon>Eukaryota</taxon>
        <taxon>Metamonada</taxon>
        <taxon>Parabasalia</taxon>
        <taxon>Tritrichomonadida</taxon>
        <taxon>Tritrichomonadidae</taxon>
        <taxon>Tritrichomonas</taxon>
    </lineage>
</organism>
<dbReference type="PROSITE" id="PS50235">
    <property type="entry name" value="USP_3"/>
    <property type="match status" value="1"/>
</dbReference>
<accession>A0ABR2HHX2</accession>
<keyword evidence="1" id="KW-0833">Ubl conjugation pathway</keyword>
<proteinExistence type="inferred from homology"/>
<dbReference type="PROSITE" id="PS00973">
    <property type="entry name" value="USP_2"/>
    <property type="match status" value="1"/>
</dbReference>
<dbReference type="EC" id="3.4.19.12" evidence="1"/>
<comment type="similarity">
    <text evidence="1">Belongs to the peptidase C19 family.</text>
</comment>
<dbReference type="InterPro" id="IPR018200">
    <property type="entry name" value="USP_CS"/>
</dbReference>
<keyword evidence="1" id="KW-0788">Thiol protease</keyword>
<dbReference type="InterPro" id="IPR001394">
    <property type="entry name" value="Peptidase_C19_UCH"/>
</dbReference>
<name>A0ABR2HHX2_9EUKA</name>
<dbReference type="Pfam" id="PF00443">
    <property type="entry name" value="UCH"/>
    <property type="match status" value="1"/>
</dbReference>
<dbReference type="InterPro" id="IPR050164">
    <property type="entry name" value="Peptidase_C19"/>
</dbReference>
<evidence type="ECO:0000259" key="2">
    <source>
        <dbReference type="PROSITE" id="PS50235"/>
    </source>
</evidence>
<feature type="domain" description="USP" evidence="2">
    <location>
        <begin position="70"/>
        <end position="473"/>
    </location>
</feature>
<protein>
    <recommendedName>
        <fullName evidence="1">Ubiquitin carboxyl-terminal hydrolase</fullName>
        <ecNumber evidence="1">3.4.19.12</ecNumber>
    </recommendedName>
</protein>
<dbReference type="EMBL" id="JAPFFF010000027">
    <property type="protein sequence ID" value="KAK8847821.1"/>
    <property type="molecule type" value="Genomic_DNA"/>
</dbReference>
<reference evidence="3 4" key="1">
    <citation type="submission" date="2024-04" db="EMBL/GenBank/DDBJ databases">
        <title>Tritrichomonas musculus Genome.</title>
        <authorList>
            <person name="Alves-Ferreira E."/>
            <person name="Grigg M."/>
            <person name="Lorenzi H."/>
            <person name="Galac M."/>
        </authorList>
    </citation>
    <scope>NUCLEOTIDE SEQUENCE [LARGE SCALE GENOMIC DNA]</scope>
    <source>
        <strain evidence="3 4">EAF2021</strain>
    </source>
</reference>
<keyword evidence="1" id="KW-0645">Protease</keyword>
<dbReference type="InterPro" id="IPR038765">
    <property type="entry name" value="Papain-like_cys_pep_sf"/>
</dbReference>
<dbReference type="PANTHER" id="PTHR24006">
    <property type="entry name" value="UBIQUITIN CARBOXYL-TERMINAL HYDROLASE"/>
    <property type="match status" value="1"/>
</dbReference>
<dbReference type="Proteomes" id="UP001470230">
    <property type="component" value="Unassembled WGS sequence"/>
</dbReference>
<keyword evidence="4" id="KW-1185">Reference proteome</keyword>
<sequence length="474" mass="54789">MSNNRRIYNNNDSSNIYEIFGNDPRYAKRIYTTIYQQPTLQDNSTYITSRSSRASDYSHRQTIYSERNLKGIQNICNTCFINSTLQVLLNIPQFISDLINSVNKIDRQFDSFSLIKEICLIYYEYVTSNKRYIQINKFFEVLREKIPYLGDGGQHDVAEFFQLLAESCENEILDYLCSRSKSKTGEILFSKTQMLLNDPFAMNFGFSIITNVICERCGKAITQEIQTNFILHLPLVSSSIEDCLAQSFEKEPIQITSKKENCSNQFRRYDYDYRYRRPAMRESNSDGYCCDKCRNSSSFCLSSSFYRIPRFLFIQVERFDASLTKNSKPISISNRLDITEYINDTYFASPSPIRVTSRDQINAESIYSLNSENDDLYSYGKSIKRGMKSQASGNCSSIYEDEALKNRARYPNARYKLISIILHEGSFSSGHYTAAIPSKESRGGTWSVISDDIVLENEVLNGSKPYCFIYQIDQ</sequence>
<comment type="catalytic activity">
    <reaction evidence="1">
        <text>Thiol-dependent hydrolysis of ester, thioester, amide, peptide and isopeptide bonds formed by the C-terminal Gly of ubiquitin (a 76-residue protein attached to proteins as an intracellular targeting signal).</text>
        <dbReference type="EC" id="3.4.19.12"/>
    </reaction>
</comment>
<dbReference type="InterPro" id="IPR028889">
    <property type="entry name" value="USP"/>
</dbReference>
<keyword evidence="1 3" id="KW-0378">Hydrolase</keyword>
<dbReference type="PROSITE" id="PS00972">
    <property type="entry name" value="USP_1"/>
    <property type="match status" value="1"/>
</dbReference>
<dbReference type="SUPFAM" id="SSF54001">
    <property type="entry name" value="Cysteine proteinases"/>
    <property type="match status" value="1"/>
</dbReference>
<evidence type="ECO:0000256" key="1">
    <source>
        <dbReference type="RuleBase" id="RU366025"/>
    </source>
</evidence>
<gene>
    <name evidence="3" type="ORF">M9Y10_018853</name>
</gene>
<dbReference type="Gene3D" id="3.90.70.10">
    <property type="entry name" value="Cysteine proteinases"/>
    <property type="match status" value="1"/>
</dbReference>
<evidence type="ECO:0000313" key="4">
    <source>
        <dbReference type="Proteomes" id="UP001470230"/>
    </source>
</evidence>
<comment type="caution">
    <text evidence="3">The sequence shown here is derived from an EMBL/GenBank/DDBJ whole genome shotgun (WGS) entry which is preliminary data.</text>
</comment>
<dbReference type="CDD" id="cd02257">
    <property type="entry name" value="Peptidase_C19"/>
    <property type="match status" value="1"/>
</dbReference>
<dbReference type="GO" id="GO:0016787">
    <property type="term" value="F:hydrolase activity"/>
    <property type="evidence" value="ECO:0007669"/>
    <property type="project" value="UniProtKB-KW"/>
</dbReference>
<evidence type="ECO:0000313" key="3">
    <source>
        <dbReference type="EMBL" id="KAK8847821.1"/>
    </source>
</evidence>